<dbReference type="AlphaFoldDB" id="A0A1F8BX00"/>
<sequence>MRQKHFDKKAALKYGWDWFRAKVKFFILVMIIITLLKYAPKFIANALPDEAAFFTALVLFISWIATVLVDMGFLRINFNIYDGADVTLQTLFSEVSIFFKYLVTSLIYGLAVGLGLILLIVPGIFLGVSLQFAPLLVVDKGVGPIAAIKESWRITKNARWQLFIFGLIIVGINVLGILFLLIGTLITIPVTTLATVWVYRELIKQSG</sequence>
<comment type="caution">
    <text evidence="3">The sequence shown here is derived from an EMBL/GenBank/DDBJ whole genome shotgun (WGS) entry which is preliminary data.</text>
</comment>
<feature type="transmembrane region" description="Helical" evidence="1">
    <location>
        <begin position="21"/>
        <end position="39"/>
    </location>
</feature>
<dbReference type="PANTHER" id="PTHR40076">
    <property type="entry name" value="MEMBRANE PROTEIN-RELATED"/>
    <property type="match status" value="1"/>
</dbReference>
<protein>
    <recommendedName>
        <fullName evidence="2">DUF7847 domain-containing protein</fullName>
    </recommendedName>
</protein>
<accession>A0A1F8BX00</accession>
<dbReference type="Proteomes" id="UP000178429">
    <property type="component" value="Unassembled WGS sequence"/>
</dbReference>
<proteinExistence type="predicted"/>
<dbReference type="Pfam" id="PF25231">
    <property type="entry name" value="DUF7847"/>
    <property type="match status" value="1"/>
</dbReference>
<keyword evidence="1" id="KW-0472">Membrane</keyword>
<dbReference type="EMBL" id="MGHL01000022">
    <property type="protein sequence ID" value="OGM68586.1"/>
    <property type="molecule type" value="Genomic_DNA"/>
</dbReference>
<keyword evidence="1" id="KW-0812">Transmembrane</keyword>
<feature type="transmembrane region" description="Helical" evidence="1">
    <location>
        <begin position="51"/>
        <end position="74"/>
    </location>
</feature>
<feature type="transmembrane region" description="Helical" evidence="1">
    <location>
        <begin position="114"/>
        <end position="139"/>
    </location>
</feature>
<organism evidence="3 4">
    <name type="scientific">Candidatus Woesebacteria bacterium RIFCSPLOWO2_01_FULL_44_14</name>
    <dbReference type="NCBI Taxonomy" id="1802525"/>
    <lineage>
        <taxon>Bacteria</taxon>
        <taxon>Candidatus Woeseibacteriota</taxon>
    </lineage>
</organism>
<keyword evidence="1" id="KW-1133">Transmembrane helix</keyword>
<feature type="domain" description="DUF7847" evidence="2">
    <location>
        <begin position="104"/>
        <end position="191"/>
    </location>
</feature>
<reference evidence="3 4" key="1">
    <citation type="journal article" date="2016" name="Nat. Commun.">
        <title>Thousands of microbial genomes shed light on interconnected biogeochemical processes in an aquifer system.</title>
        <authorList>
            <person name="Anantharaman K."/>
            <person name="Brown C.T."/>
            <person name="Hug L.A."/>
            <person name="Sharon I."/>
            <person name="Castelle C.J."/>
            <person name="Probst A.J."/>
            <person name="Thomas B.C."/>
            <person name="Singh A."/>
            <person name="Wilkins M.J."/>
            <person name="Karaoz U."/>
            <person name="Brodie E.L."/>
            <person name="Williams K.H."/>
            <person name="Hubbard S.S."/>
            <person name="Banfield J.F."/>
        </authorList>
    </citation>
    <scope>NUCLEOTIDE SEQUENCE [LARGE SCALE GENOMIC DNA]</scope>
</reference>
<evidence type="ECO:0000256" key="1">
    <source>
        <dbReference type="SAM" id="Phobius"/>
    </source>
</evidence>
<dbReference type="InterPro" id="IPR057169">
    <property type="entry name" value="DUF7847"/>
</dbReference>
<dbReference type="PANTHER" id="PTHR40076:SF1">
    <property type="entry name" value="MEMBRANE PROTEIN"/>
    <property type="match status" value="1"/>
</dbReference>
<dbReference type="InterPro" id="IPR010380">
    <property type="entry name" value="DUF975"/>
</dbReference>
<evidence type="ECO:0000313" key="3">
    <source>
        <dbReference type="EMBL" id="OGM68586.1"/>
    </source>
</evidence>
<gene>
    <name evidence="3" type="ORF">A2975_00665</name>
</gene>
<evidence type="ECO:0000259" key="2">
    <source>
        <dbReference type="Pfam" id="PF25231"/>
    </source>
</evidence>
<name>A0A1F8BX00_9BACT</name>
<evidence type="ECO:0000313" key="4">
    <source>
        <dbReference type="Proteomes" id="UP000178429"/>
    </source>
</evidence>
<feature type="transmembrane region" description="Helical" evidence="1">
    <location>
        <begin position="160"/>
        <end position="188"/>
    </location>
</feature>